<name>A0A1H9EDK7_9SPIR</name>
<keyword evidence="4 7" id="KW-0812">Transmembrane</keyword>
<dbReference type="EMBL" id="FOFU01000003">
    <property type="protein sequence ID" value="SEQ23642.1"/>
    <property type="molecule type" value="Genomic_DNA"/>
</dbReference>
<keyword evidence="6 7" id="KW-0472">Membrane</keyword>
<evidence type="ECO:0000256" key="2">
    <source>
        <dbReference type="ARBA" id="ARBA00022448"/>
    </source>
</evidence>
<dbReference type="Proteomes" id="UP000182360">
    <property type="component" value="Unassembled WGS sequence"/>
</dbReference>
<dbReference type="InterPro" id="IPR000515">
    <property type="entry name" value="MetI-like"/>
</dbReference>
<dbReference type="CDD" id="cd06261">
    <property type="entry name" value="TM_PBP2"/>
    <property type="match status" value="1"/>
</dbReference>
<feature type="transmembrane region" description="Helical" evidence="7">
    <location>
        <begin position="155"/>
        <end position="177"/>
    </location>
</feature>
<dbReference type="SUPFAM" id="SSF161098">
    <property type="entry name" value="MetI-like"/>
    <property type="match status" value="1"/>
</dbReference>
<evidence type="ECO:0000256" key="5">
    <source>
        <dbReference type="ARBA" id="ARBA00022989"/>
    </source>
</evidence>
<organism evidence="9 10">
    <name type="scientific">Treponema bryantii</name>
    <dbReference type="NCBI Taxonomy" id="163"/>
    <lineage>
        <taxon>Bacteria</taxon>
        <taxon>Pseudomonadati</taxon>
        <taxon>Spirochaetota</taxon>
        <taxon>Spirochaetia</taxon>
        <taxon>Spirochaetales</taxon>
        <taxon>Treponemataceae</taxon>
        <taxon>Treponema</taxon>
    </lineage>
</organism>
<dbReference type="GO" id="GO:0048473">
    <property type="term" value="P:D-methionine transmembrane transport"/>
    <property type="evidence" value="ECO:0007669"/>
    <property type="project" value="TreeGrafter"/>
</dbReference>
<keyword evidence="3" id="KW-1003">Cell membrane</keyword>
<reference evidence="9 10" key="1">
    <citation type="submission" date="2016-10" db="EMBL/GenBank/DDBJ databases">
        <authorList>
            <person name="de Groot N.N."/>
        </authorList>
    </citation>
    <scope>NUCLEOTIDE SEQUENCE [LARGE SCALE GENOMIC DNA]</scope>
    <source>
        <strain evidence="9 10">B25</strain>
    </source>
</reference>
<comment type="similarity">
    <text evidence="7">Belongs to the binding-protein-dependent transport system permease family.</text>
</comment>
<evidence type="ECO:0000256" key="3">
    <source>
        <dbReference type="ARBA" id="ARBA00022475"/>
    </source>
</evidence>
<dbReference type="InterPro" id="IPR035906">
    <property type="entry name" value="MetI-like_sf"/>
</dbReference>
<dbReference type="PROSITE" id="PS50928">
    <property type="entry name" value="ABC_TM1"/>
    <property type="match status" value="1"/>
</dbReference>
<feature type="transmembrane region" description="Helical" evidence="7">
    <location>
        <begin position="91"/>
        <end position="113"/>
    </location>
</feature>
<evidence type="ECO:0000313" key="9">
    <source>
        <dbReference type="EMBL" id="SEQ23642.1"/>
    </source>
</evidence>
<dbReference type="Gene3D" id="1.10.3720.10">
    <property type="entry name" value="MetI-like"/>
    <property type="match status" value="1"/>
</dbReference>
<keyword evidence="10" id="KW-1185">Reference proteome</keyword>
<dbReference type="PANTHER" id="PTHR30450">
    <property type="entry name" value="ABC TRANSPORTER PERMEASE"/>
    <property type="match status" value="1"/>
</dbReference>
<dbReference type="OrthoDB" id="9793490at2"/>
<evidence type="ECO:0000313" key="10">
    <source>
        <dbReference type="Proteomes" id="UP000182360"/>
    </source>
</evidence>
<feature type="transmembrane region" description="Helical" evidence="7">
    <location>
        <begin position="26"/>
        <end position="49"/>
    </location>
</feature>
<dbReference type="Pfam" id="PF00528">
    <property type="entry name" value="BPD_transp_1"/>
    <property type="match status" value="1"/>
</dbReference>
<sequence length="244" mass="26814">METFEKIFPNLYAYWYKFLNNCLATFQMFIISGSISFVLGLIFGVLLIVFKKDGIKPNKVFYTIISVIINLFRSIPFVILLVFLIPFTRSIVGTAIGVKGAIIPLIFGTVPFFSRQVETALENVDPGKAEAARSMGSGTFGLIFRVYLHESVPELIRVTTITAISLVGLTTMAGAVGAGGLGDFAINYGQGLNHQDIIYACIIILLIFICLLQFIGSLLAKKTTNRELFKHAQKDSVGNPENKS</sequence>
<dbReference type="InterPro" id="IPR051322">
    <property type="entry name" value="AA_ABC_Transporter_Permease"/>
</dbReference>
<dbReference type="GO" id="GO:0005886">
    <property type="term" value="C:plasma membrane"/>
    <property type="evidence" value="ECO:0007669"/>
    <property type="project" value="UniProtKB-SubCell"/>
</dbReference>
<proteinExistence type="inferred from homology"/>
<accession>A0A1H9EDK7</accession>
<evidence type="ECO:0000256" key="7">
    <source>
        <dbReference type="RuleBase" id="RU363032"/>
    </source>
</evidence>
<gene>
    <name evidence="9" type="ORF">SAMN04487977_103119</name>
</gene>
<evidence type="ECO:0000259" key="8">
    <source>
        <dbReference type="PROSITE" id="PS50928"/>
    </source>
</evidence>
<feature type="domain" description="ABC transmembrane type-1" evidence="8">
    <location>
        <begin position="22"/>
        <end position="216"/>
    </location>
</feature>
<protein>
    <submittedName>
        <fullName evidence="9">D-methionine transport system permease protein</fullName>
    </submittedName>
</protein>
<dbReference type="AlphaFoldDB" id="A0A1H9EDK7"/>
<keyword evidence="5 7" id="KW-1133">Transmembrane helix</keyword>
<evidence type="ECO:0000256" key="6">
    <source>
        <dbReference type="ARBA" id="ARBA00023136"/>
    </source>
</evidence>
<dbReference type="PANTHER" id="PTHR30450:SF1">
    <property type="entry name" value="D-METHIONINE TRANSPORT SYSTEM PERMEASE PROTEIN METI-RELATED"/>
    <property type="match status" value="1"/>
</dbReference>
<feature type="transmembrane region" description="Helical" evidence="7">
    <location>
        <begin position="61"/>
        <end position="85"/>
    </location>
</feature>
<evidence type="ECO:0000256" key="4">
    <source>
        <dbReference type="ARBA" id="ARBA00022692"/>
    </source>
</evidence>
<comment type="subcellular location">
    <subcellularLocation>
        <location evidence="1 7">Cell membrane</location>
        <topology evidence="1 7">Multi-pass membrane protein</topology>
    </subcellularLocation>
</comment>
<keyword evidence="2 7" id="KW-0813">Transport</keyword>
<evidence type="ECO:0000256" key="1">
    <source>
        <dbReference type="ARBA" id="ARBA00004651"/>
    </source>
</evidence>
<dbReference type="RefSeq" id="WP_074642193.1">
    <property type="nucleotide sequence ID" value="NZ_FOFU01000003.1"/>
</dbReference>
<feature type="transmembrane region" description="Helical" evidence="7">
    <location>
        <begin position="197"/>
        <end position="220"/>
    </location>
</feature>